<evidence type="ECO:0000313" key="4">
    <source>
        <dbReference type="Proteomes" id="UP000326505"/>
    </source>
</evidence>
<protein>
    <submittedName>
        <fullName evidence="3">Uncharacterized protein</fullName>
    </submittedName>
</protein>
<dbReference type="EMBL" id="CP023690">
    <property type="protein sequence ID" value="QEV64159.1"/>
    <property type="molecule type" value="Genomic_DNA"/>
</dbReference>
<dbReference type="EMBL" id="JACHJD010000002">
    <property type="protein sequence ID" value="MBB5102409.1"/>
    <property type="molecule type" value="Genomic_DNA"/>
</dbReference>
<keyword evidence="1" id="KW-0472">Membrane</keyword>
<keyword evidence="1" id="KW-1133">Transmembrane helix</keyword>
<keyword evidence="1" id="KW-0812">Transmembrane</keyword>
<name>A0A5P2XLN8_STRST</name>
<dbReference type="AlphaFoldDB" id="A0A5P2XLN8"/>
<organism evidence="3 4">
    <name type="scientific">Streptomyces spectabilis</name>
    <dbReference type="NCBI Taxonomy" id="68270"/>
    <lineage>
        <taxon>Bacteria</taxon>
        <taxon>Bacillati</taxon>
        <taxon>Actinomycetota</taxon>
        <taxon>Actinomycetes</taxon>
        <taxon>Kitasatosporales</taxon>
        <taxon>Streptomycetaceae</taxon>
        <taxon>Streptomyces</taxon>
    </lineage>
</organism>
<accession>A0A5P2XLN8</accession>
<dbReference type="OrthoDB" id="3078176at2"/>
<proteinExistence type="predicted"/>
<dbReference type="KEGG" id="sspb:CP982_40255"/>
<dbReference type="Proteomes" id="UP000326505">
    <property type="component" value="Chromosome"/>
</dbReference>
<feature type="transmembrane region" description="Helical" evidence="1">
    <location>
        <begin position="62"/>
        <end position="78"/>
    </location>
</feature>
<keyword evidence="5" id="KW-1185">Reference proteome</keyword>
<gene>
    <name evidence="3" type="ORF">CP982_40255</name>
    <name evidence="2" type="ORF">FHS40_001462</name>
</gene>
<evidence type="ECO:0000313" key="5">
    <source>
        <dbReference type="Proteomes" id="UP000549009"/>
    </source>
</evidence>
<evidence type="ECO:0000313" key="2">
    <source>
        <dbReference type="EMBL" id="MBB5102409.1"/>
    </source>
</evidence>
<reference evidence="3 4" key="1">
    <citation type="submission" date="2017-09" db="EMBL/GenBank/DDBJ databases">
        <authorList>
            <person name="Lee N."/>
            <person name="Cho B.-K."/>
        </authorList>
    </citation>
    <scope>NUCLEOTIDE SEQUENCE [LARGE SCALE GENOMIC DNA]</scope>
    <source>
        <strain evidence="3 4">ATCC 27465</strain>
    </source>
</reference>
<sequence length="537" mass="59102">MQSCSRTEATRLLCAGVYLDSDFRHKVIEELVEHEERPIAPSLGIDAGAVLSHALRARTQELHVACVMLAAWAAFFAFEVDTGGLHIDFADGRWLDMPVLWAPAYAVVCCLLWAGRVSTGRSIAVYTLDRATLKRATHGIRRLTLLLPLFPRTLMLAYWATVLFILFTKGHNLYAVYFPLLMTSVVWLHRSRVAWIMSHQLDRDVFPRLPPPPLPDTRTYRRIGRAIAREQYAGLALYDPSRPFVGAGKPYEPWSFAIELKPKRGAEVSDRPLGTRTIVDLIRPRLEALRESMAVTSRDRLGDLEIDEIVYLPAGAVPRTSVSYDTATVAWHIRNAVDEGGEARRHFLRIRISAWQEHIVVTLLVRVHTQGGMLVLEVAPHVLTPVRPEFTAVDVIAARARLVLRDGLQALLTSPTATFASGVSAIGTAAAVCRTWLADPQRALPDGPVTSVRELGSVEEISLFQEMDVSRYVKTLQDRIASGVLDALRTEGYETGEFEQQIVNVSGGVFIGAMSGGAVAVGGGATAEDRGGRGGRT</sequence>
<dbReference type="RefSeq" id="WP_150515017.1">
    <property type="nucleotide sequence ID" value="NZ_BMSQ01000010.1"/>
</dbReference>
<evidence type="ECO:0000313" key="3">
    <source>
        <dbReference type="EMBL" id="QEV64159.1"/>
    </source>
</evidence>
<evidence type="ECO:0000256" key="1">
    <source>
        <dbReference type="SAM" id="Phobius"/>
    </source>
</evidence>
<dbReference type="Proteomes" id="UP000549009">
    <property type="component" value="Unassembled WGS sequence"/>
</dbReference>
<reference evidence="2 5" key="2">
    <citation type="submission" date="2020-08" db="EMBL/GenBank/DDBJ databases">
        <title>Genomic Encyclopedia of Type Strains, Phase III (KMG-III): the genomes of soil and plant-associated and newly described type strains.</title>
        <authorList>
            <person name="Whitman W."/>
        </authorList>
    </citation>
    <scope>NUCLEOTIDE SEQUENCE [LARGE SCALE GENOMIC DNA]</scope>
    <source>
        <strain evidence="2 5">CECT 3146</strain>
    </source>
</reference>
<feature type="transmembrane region" description="Helical" evidence="1">
    <location>
        <begin position="98"/>
        <end position="115"/>
    </location>
</feature>
<feature type="transmembrane region" description="Helical" evidence="1">
    <location>
        <begin position="143"/>
        <end position="167"/>
    </location>
</feature>